<name>A0A964RTM9_9CLOT</name>
<dbReference type="AlphaFoldDB" id="A0A964RTM9"/>
<dbReference type="Proteomes" id="UP000656077">
    <property type="component" value="Unassembled WGS sequence"/>
</dbReference>
<accession>A0A964RTM9</accession>
<evidence type="ECO:0000313" key="1">
    <source>
        <dbReference type="EMBL" id="MVX67408.1"/>
    </source>
</evidence>
<protein>
    <submittedName>
        <fullName evidence="1">Uncharacterized protein</fullName>
    </submittedName>
</protein>
<gene>
    <name evidence="1" type="ORF">GKZ28_27755</name>
</gene>
<dbReference type="EMBL" id="WSRQ01000141">
    <property type="protein sequence ID" value="MVX67408.1"/>
    <property type="molecule type" value="Genomic_DNA"/>
</dbReference>
<sequence>MSANIKIYDDIIPIVNMLNAGKTIDEKVNVSIAIGLFAGKMVTLARAAELS</sequence>
<comment type="caution">
    <text evidence="1">The sequence shown here is derived from an EMBL/GenBank/DDBJ whole genome shotgun (WGS) entry which is preliminary data.</text>
</comment>
<feature type="non-terminal residue" evidence="1">
    <location>
        <position position="51"/>
    </location>
</feature>
<evidence type="ECO:0000313" key="2">
    <source>
        <dbReference type="Proteomes" id="UP000656077"/>
    </source>
</evidence>
<organism evidence="1 2">
    <name type="scientific">Clostridium chromiireducens</name>
    <dbReference type="NCBI Taxonomy" id="225345"/>
    <lineage>
        <taxon>Bacteria</taxon>
        <taxon>Bacillati</taxon>
        <taxon>Bacillota</taxon>
        <taxon>Clostridia</taxon>
        <taxon>Eubacteriales</taxon>
        <taxon>Clostridiaceae</taxon>
        <taxon>Clostridium</taxon>
    </lineage>
</organism>
<proteinExistence type="predicted"/>
<reference evidence="1" key="1">
    <citation type="submission" date="2019-12" db="EMBL/GenBank/DDBJ databases">
        <title>Microbes associate with the intestines of laboratory mice.</title>
        <authorList>
            <person name="Navarre W."/>
            <person name="Wong E."/>
        </authorList>
    </citation>
    <scope>NUCLEOTIDE SEQUENCE</scope>
    <source>
        <strain evidence="1">NM79_F5</strain>
    </source>
</reference>